<dbReference type="Proteomes" id="UP001254832">
    <property type="component" value="Unassembled WGS sequence"/>
</dbReference>
<accession>A0AAP5H7T6</accession>
<dbReference type="EMBL" id="JAVDTR010000011">
    <property type="protein sequence ID" value="MDR6725491.1"/>
    <property type="molecule type" value="Genomic_DNA"/>
</dbReference>
<comment type="similarity">
    <text evidence="1">Belongs to the zinc-associated anti-sigma factor (ZAS) superfamily. Anti-sigma-W factor family.</text>
</comment>
<protein>
    <recommendedName>
        <fullName evidence="2">Anti-sigma-W factor RsiW</fullName>
    </recommendedName>
</protein>
<comment type="caution">
    <text evidence="6">The sequence shown here is derived from an EMBL/GenBank/DDBJ whole genome shotgun (WGS) entry which is preliminary data.</text>
</comment>
<proteinExistence type="inferred from homology"/>
<evidence type="ECO:0000256" key="3">
    <source>
        <dbReference type="SAM" id="MobiDB-lite"/>
    </source>
</evidence>
<feature type="compositionally biased region" description="Polar residues" evidence="3">
    <location>
        <begin position="243"/>
        <end position="265"/>
    </location>
</feature>
<feature type="domain" description="Putative zinc-finger" evidence="5">
    <location>
        <begin position="3"/>
        <end position="37"/>
    </location>
</feature>
<dbReference type="InterPro" id="IPR041916">
    <property type="entry name" value="Anti_sigma_zinc_sf"/>
</dbReference>
<dbReference type="Gene3D" id="1.10.10.1320">
    <property type="entry name" value="Anti-sigma factor, zinc-finger domain"/>
    <property type="match status" value="1"/>
</dbReference>
<evidence type="ECO:0000256" key="4">
    <source>
        <dbReference type="SAM" id="Phobius"/>
    </source>
</evidence>
<feature type="region of interest" description="Disordered" evidence="3">
    <location>
        <begin position="171"/>
        <end position="352"/>
    </location>
</feature>
<keyword evidence="4" id="KW-1133">Transmembrane helix</keyword>
<dbReference type="Pfam" id="PF13490">
    <property type="entry name" value="zf-HC2"/>
    <property type="match status" value="1"/>
</dbReference>
<evidence type="ECO:0000313" key="7">
    <source>
        <dbReference type="Proteomes" id="UP001254832"/>
    </source>
</evidence>
<feature type="transmembrane region" description="Helical" evidence="4">
    <location>
        <begin position="113"/>
        <end position="135"/>
    </location>
</feature>
<feature type="compositionally biased region" description="Polar residues" evidence="3">
    <location>
        <begin position="317"/>
        <end position="328"/>
    </location>
</feature>
<keyword evidence="4" id="KW-0472">Membrane</keyword>
<dbReference type="RefSeq" id="WP_056695954.1">
    <property type="nucleotide sequence ID" value="NZ_JAVDTR010000011.1"/>
</dbReference>
<dbReference type="InterPro" id="IPR027383">
    <property type="entry name" value="Znf_put"/>
</dbReference>
<evidence type="ECO:0000256" key="2">
    <source>
        <dbReference type="ARBA" id="ARBA00024438"/>
    </source>
</evidence>
<evidence type="ECO:0000313" key="6">
    <source>
        <dbReference type="EMBL" id="MDR6725491.1"/>
    </source>
</evidence>
<reference evidence="6" key="1">
    <citation type="submission" date="2023-07" db="EMBL/GenBank/DDBJ databases">
        <title>Sorghum-associated microbial communities from plants grown in Nebraska, USA.</title>
        <authorList>
            <person name="Schachtman D."/>
        </authorList>
    </citation>
    <scope>NUCLEOTIDE SEQUENCE</scope>
    <source>
        <strain evidence="6">BE80</strain>
    </source>
</reference>
<sequence length="430" mass="46171">MKCDEVVEWMHRYLDHDLGEVETEQLLQHVAKCPECAENFSLLRALSRELEDLPQVTPKFSLVDAIMPQLDAIDEARREQSSTMQEMSPVPAAFENLQRSSERKVKPSWFNSMVGRMSMGAAAAVLVLGVAMWGYKPEKIENAESMMGAGSAQESGNEDQNALRMEISNEDSAAPTEGDNSTMSGLSKDQPDTQPDTQESTSTVNPEENESENVQETQPQEDVKPKQPSADAGAKVDAPKETPSASTPSENQGNANQAQPDQQKSVEPGSADAPQGRSDDGAGTDPETGESESFSTQDVVPHVNNDEPATGMVAPNADQSPEQATEGNNGLVAPDRGFAAAVTPPATEWKSPNGSYLVIQIGNQLSVYSKSASDSDVLNLVEQRDLEGTLKSASWSKDSTVFNYETEKDGAALKQSFNVAPAADSENSGK</sequence>
<feature type="compositionally biased region" description="Polar residues" evidence="3">
    <location>
        <begin position="178"/>
        <end position="206"/>
    </location>
</feature>
<evidence type="ECO:0000256" key="1">
    <source>
        <dbReference type="ARBA" id="ARBA00024353"/>
    </source>
</evidence>
<dbReference type="AlphaFoldDB" id="A0AAP5H7T6"/>
<keyword evidence="4" id="KW-0812">Transmembrane</keyword>
<organism evidence="6 7">
    <name type="scientific">Paenibacillus amylolyticus</name>
    <dbReference type="NCBI Taxonomy" id="1451"/>
    <lineage>
        <taxon>Bacteria</taxon>
        <taxon>Bacillati</taxon>
        <taxon>Bacillota</taxon>
        <taxon>Bacilli</taxon>
        <taxon>Bacillales</taxon>
        <taxon>Paenibacillaceae</taxon>
        <taxon>Paenibacillus</taxon>
    </lineage>
</organism>
<name>A0AAP5H7T6_PAEAM</name>
<evidence type="ECO:0000259" key="5">
    <source>
        <dbReference type="Pfam" id="PF13490"/>
    </source>
</evidence>
<gene>
    <name evidence="6" type="ORF">J2W91_003990</name>
</gene>